<gene>
    <name evidence="3 5" type="primary">murQ</name>
    <name evidence="5" type="ORF">OW763_13260</name>
</gene>
<dbReference type="PANTHER" id="PTHR10088">
    <property type="entry name" value="GLUCOKINASE REGULATORY PROTEIN"/>
    <property type="match status" value="1"/>
</dbReference>
<dbReference type="Gene3D" id="3.40.50.10490">
    <property type="entry name" value="Glucose-6-phosphate isomerase like protein, domain 1"/>
    <property type="match status" value="1"/>
</dbReference>
<dbReference type="InterPro" id="IPR040190">
    <property type="entry name" value="MURQ/GCKR"/>
</dbReference>
<dbReference type="EC" id="4.2.1.126" evidence="3"/>
<dbReference type="InterPro" id="IPR005486">
    <property type="entry name" value="Glucokinase_regulatory_CS"/>
</dbReference>
<dbReference type="InterPro" id="IPR005488">
    <property type="entry name" value="Etherase_MurQ"/>
</dbReference>
<reference evidence="5" key="1">
    <citation type="submission" date="2022-12" db="EMBL/GenBank/DDBJ databases">
        <authorList>
            <person name="Wang J."/>
        </authorList>
    </citation>
    <scope>NUCLEOTIDE SEQUENCE</scope>
    <source>
        <strain evidence="5">HY-45-18</strain>
    </source>
</reference>
<keyword evidence="2 3" id="KW-0119">Carbohydrate metabolism</keyword>
<dbReference type="RefSeq" id="WP_268041624.1">
    <property type="nucleotide sequence ID" value="NZ_JAPQER010000006.1"/>
</dbReference>
<sequence>MDLDSLSKISTEQRNSNTLNIDSMSTIKIVEVINNEDKKVAIAVEKIKESIAKAIDIIENSFLKGGRLIYVGAGTSGRLGIIDASECPPTFGVNFEMVQGIIAGGNGAMFKAVEGAEDIKENGEKDLKEKNITKEDVICGIAASGRTPYVIGAMEYAKSIGAVVLCITMNPEGIMNKIADIPMSVKVGPEVIMGSTRMKAGTAQKLILNMLTTGAMIKYGKVYGNLMVDVQATNEKLTARAKRIVMLAVEVEEEKAIKILEYTNYDVKLAIMILKTGLDKEKSRRLLEKNKGYIQKAIEEAECEKA</sequence>
<dbReference type="NCBIfam" id="TIGR00274">
    <property type="entry name" value="N-acetylmuramic acid 6-phosphate etherase"/>
    <property type="match status" value="1"/>
</dbReference>
<keyword evidence="1 3" id="KW-0456">Lyase</keyword>
<dbReference type="NCBIfam" id="NF003915">
    <property type="entry name" value="PRK05441.1"/>
    <property type="match status" value="1"/>
</dbReference>
<comment type="catalytic activity">
    <reaction evidence="3">
        <text>N-acetyl-D-muramate 6-phosphate + H2O = N-acetyl-D-glucosamine 6-phosphate + (R)-lactate</text>
        <dbReference type="Rhea" id="RHEA:26410"/>
        <dbReference type="ChEBI" id="CHEBI:15377"/>
        <dbReference type="ChEBI" id="CHEBI:16004"/>
        <dbReference type="ChEBI" id="CHEBI:57513"/>
        <dbReference type="ChEBI" id="CHEBI:58722"/>
        <dbReference type="EC" id="4.2.1.126"/>
    </reaction>
</comment>
<dbReference type="GO" id="GO:0016829">
    <property type="term" value="F:lyase activity"/>
    <property type="evidence" value="ECO:0007669"/>
    <property type="project" value="UniProtKB-KW"/>
</dbReference>
<feature type="active site" evidence="3">
    <location>
        <position position="117"/>
    </location>
</feature>
<comment type="subunit">
    <text evidence="3">Homodimer.</text>
</comment>
<comment type="miscellaneous">
    <text evidence="3">A lyase-type mechanism (elimination/hydration) is suggested for the cleavage of the lactyl ether bond of MurNAc 6-phosphate, with the formation of an alpha,beta-unsaturated aldehyde intermediate with (E)-stereochemistry, followed by the syn addition of water to give product.</text>
</comment>
<proteinExistence type="inferred from homology"/>
<dbReference type="PANTHER" id="PTHR10088:SF4">
    <property type="entry name" value="GLUCOKINASE REGULATORY PROTEIN"/>
    <property type="match status" value="1"/>
</dbReference>
<dbReference type="HAMAP" id="MF_00068">
    <property type="entry name" value="MurQ"/>
    <property type="match status" value="1"/>
</dbReference>
<comment type="similarity">
    <text evidence="3">Belongs to the GCKR-like family. MurNAc-6-P etherase subfamily.</text>
</comment>
<dbReference type="PROSITE" id="PS51464">
    <property type="entry name" value="SIS"/>
    <property type="match status" value="1"/>
</dbReference>
<evidence type="ECO:0000256" key="2">
    <source>
        <dbReference type="ARBA" id="ARBA00023277"/>
    </source>
</evidence>
<keyword evidence="6" id="KW-1185">Reference proteome</keyword>
<protein>
    <recommendedName>
        <fullName evidence="3">N-acetylmuramic acid 6-phosphate etherase</fullName>
        <shortName evidence="3">MurNAc-6-P etherase</shortName>
        <ecNumber evidence="3">4.2.1.126</ecNumber>
    </recommendedName>
    <alternativeName>
        <fullName evidence="3">N-acetylmuramic acid 6-phosphate hydrolase</fullName>
    </alternativeName>
    <alternativeName>
        <fullName evidence="3">N-acetylmuramic acid 6-phosphate lyase</fullName>
    </alternativeName>
</protein>
<dbReference type="Gene3D" id="1.10.8.1080">
    <property type="match status" value="1"/>
</dbReference>
<evidence type="ECO:0000256" key="1">
    <source>
        <dbReference type="ARBA" id="ARBA00023239"/>
    </source>
</evidence>
<organism evidence="5 6">
    <name type="scientific">Clostridium aestuarii</name>
    <dbReference type="NCBI Taxonomy" id="338193"/>
    <lineage>
        <taxon>Bacteria</taxon>
        <taxon>Bacillati</taxon>
        <taxon>Bacillota</taxon>
        <taxon>Clostridia</taxon>
        <taxon>Eubacteriales</taxon>
        <taxon>Clostridiaceae</taxon>
        <taxon>Clostridium</taxon>
    </lineage>
</organism>
<dbReference type="SUPFAM" id="SSF53697">
    <property type="entry name" value="SIS domain"/>
    <property type="match status" value="1"/>
</dbReference>
<dbReference type="Pfam" id="PF22645">
    <property type="entry name" value="GKRP_SIS_N"/>
    <property type="match status" value="1"/>
</dbReference>
<name>A0ABT4D3T0_9CLOT</name>
<dbReference type="CDD" id="cd05007">
    <property type="entry name" value="SIS_Etherase"/>
    <property type="match status" value="1"/>
</dbReference>
<feature type="domain" description="SIS" evidence="4">
    <location>
        <begin position="58"/>
        <end position="221"/>
    </location>
</feature>
<dbReference type="NCBIfam" id="NF009222">
    <property type="entry name" value="PRK12570.1"/>
    <property type="match status" value="1"/>
</dbReference>
<comment type="pathway">
    <text evidence="3">Amino-sugar metabolism; N-acetylmuramate degradation.</text>
</comment>
<evidence type="ECO:0000313" key="5">
    <source>
        <dbReference type="EMBL" id="MCY6485302.1"/>
    </source>
</evidence>
<dbReference type="Proteomes" id="UP001078443">
    <property type="component" value="Unassembled WGS sequence"/>
</dbReference>
<feature type="active site" description="Proton donor" evidence="3">
    <location>
        <position position="86"/>
    </location>
</feature>
<dbReference type="InterPro" id="IPR046348">
    <property type="entry name" value="SIS_dom_sf"/>
</dbReference>
<dbReference type="PROSITE" id="PS01272">
    <property type="entry name" value="GCKR"/>
    <property type="match status" value="1"/>
</dbReference>
<accession>A0ABT4D3T0</accession>
<evidence type="ECO:0000256" key="3">
    <source>
        <dbReference type="HAMAP-Rule" id="MF_00068"/>
    </source>
</evidence>
<comment type="caution">
    <text evidence="5">The sequence shown here is derived from an EMBL/GenBank/DDBJ whole genome shotgun (WGS) entry which is preliminary data.</text>
</comment>
<evidence type="ECO:0000313" key="6">
    <source>
        <dbReference type="Proteomes" id="UP001078443"/>
    </source>
</evidence>
<comment type="function">
    <text evidence="3">Specifically catalyzes the cleavage of the D-lactyl ether substituent of MurNAc 6-phosphate, producing GlcNAc 6-phosphate and D-lactate.</text>
</comment>
<dbReference type="EMBL" id="JAPQER010000006">
    <property type="protein sequence ID" value="MCY6485302.1"/>
    <property type="molecule type" value="Genomic_DNA"/>
</dbReference>
<evidence type="ECO:0000259" key="4">
    <source>
        <dbReference type="PROSITE" id="PS51464"/>
    </source>
</evidence>
<dbReference type="InterPro" id="IPR001347">
    <property type="entry name" value="SIS_dom"/>
</dbReference>